<dbReference type="Pfam" id="PF00385">
    <property type="entry name" value="Chromo"/>
    <property type="match status" value="1"/>
</dbReference>
<dbReference type="AlphaFoldDB" id="L9LB09"/>
<evidence type="ECO:0000256" key="2">
    <source>
        <dbReference type="SAM" id="MobiDB-lite"/>
    </source>
</evidence>
<feature type="region of interest" description="Disordered" evidence="2">
    <location>
        <begin position="101"/>
        <end position="130"/>
    </location>
</feature>
<organism evidence="4 5">
    <name type="scientific">Tupaia chinensis</name>
    <name type="common">Chinese tree shrew</name>
    <name type="synonym">Tupaia belangeri chinensis</name>
    <dbReference type="NCBI Taxonomy" id="246437"/>
    <lineage>
        <taxon>Eukaryota</taxon>
        <taxon>Metazoa</taxon>
        <taxon>Chordata</taxon>
        <taxon>Craniata</taxon>
        <taxon>Vertebrata</taxon>
        <taxon>Euteleostomi</taxon>
        <taxon>Mammalia</taxon>
        <taxon>Eutheria</taxon>
        <taxon>Euarchontoglires</taxon>
        <taxon>Scandentia</taxon>
        <taxon>Tupaiidae</taxon>
        <taxon>Tupaia</taxon>
    </lineage>
</organism>
<protein>
    <submittedName>
        <fullName evidence="4">Chromodomain Y-like protein</fullName>
    </submittedName>
</protein>
<reference evidence="5" key="2">
    <citation type="journal article" date="2013" name="Nat. Commun.">
        <title>Genome of the Chinese tree shrew.</title>
        <authorList>
            <person name="Fan Y."/>
            <person name="Huang Z.Y."/>
            <person name="Cao C.C."/>
            <person name="Chen C.S."/>
            <person name="Chen Y.X."/>
            <person name="Fan D.D."/>
            <person name="He J."/>
            <person name="Hou H.L."/>
            <person name="Hu L."/>
            <person name="Hu X.T."/>
            <person name="Jiang X.T."/>
            <person name="Lai R."/>
            <person name="Lang Y.S."/>
            <person name="Liang B."/>
            <person name="Liao S.G."/>
            <person name="Mu D."/>
            <person name="Ma Y.Y."/>
            <person name="Niu Y.Y."/>
            <person name="Sun X.Q."/>
            <person name="Xia J.Q."/>
            <person name="Xiao J."/>
            <person name="Xiong Z.Q."/>
            <person name="Xu L."/>
            <person name="Yang L."/>
            <person name="Zhang Y."/>
            <person name="Zhao W."/>
            <person name="Zhao X.D."/>
            <person name="Zheng Y.T."/>
            <person name="Zhou J.M."/>
            <person name="Zhu Y.B."/>
            <person name="Zhang G.J."/>
            <person name="Wang J."/>
            <person name="Yao Y.G."/>
        </authorList>
    </citation>
    <scope>NUCLEOTIDE SEQUENCE [LARGE SCALE GENOMIC DNA]</scope>
</reference>
<dbReference type="InterPro" id="IPR016197">
    <property type="entry name" value="Chromo-like_dom_sf"/>
</dbReference>
<evidence type="ECO:0000259" key="3">
    <source>
        <dbReference type="PROSITE" id="PS50013"/>
    </source>
</evidence>
<accession>L9LB09</accession>
<name>L9LB09_TUPCH</name>
<sequence>MSGRQIEKIIDKRKNEKGKTEYLVQWKDYGSEEDTWEPVLHLKNCKDFTRAFNRHHTKKKRVSKLTRRCRASSKKSQENISRSTKTILSLTSPKLIEIGKTHEHQKDPLFGSSQNAKRNSTSSLTDQKTMEGKKTLVPYSPMKYEMVENDIQKESLQELRDPTEQCLDDRSVPLVAADKRHGALVGLWVEKLRMEDGLKIASLESVVPGPVPAAMVIDLTTSRKCKSPFPSELDANGTTRMQTPVMGVRAGKRKILDERTHQPSDKHLHFSLRQIENTYRYKDIVVWKRDGFTHILLSTKSSKDNSLNPR</sequence>
<dbReference type="PANTHER" id="PTHR43684:SF5">
    <property type="entry name" value="CHROMODOMAIN Y-LIKE PROTEIN"/>
    <property type="match status" value="1"/>
</dbReference>
<dbReference type="PANTHER" id="PTHR43684">
    <property type="match status" value="1"/>
</dbReference>
<dbReference type="InterPro" id="IPR051053">
    <property type="entry name" value="ECH/Chromodomain_protein"/>
</dbReference>
<feature type="domain" description="Chromo" evidence="3">
    <location>
        <begin position="4"/>
        <end position="64"/>
    </location>
</feature>
<dbReference type="Proteomes" id="UP000011518">
    <property type="component" value="Unassembled WGS sequence"/>
</dbReference>
<comment type="subcellular location">
    <subcellularLocation>
        <location evidence="1">Nucleus</location>
    </subcellularLocation>
</comment>
<feature type="compositionally biased region" description="Polar residues" evidence="2">
    <location>
        <begin position="111"/>
        <end position="127"/>
    </location>
</feature>
<evidence type="ECO:0000313" key="4">
    <source>
        <dbReference type="EMBL" id="ELW72275.1"/>
    </source>
</evidence>
<evidence type="ECO:0000313" key="5">
    <source>
        <dbReference type="Proteomes" id="UP000011518"/>
    </source>
</evidence>
<dbReference type="InParanoid" id="L9LB09"/>
<dbReference type="STRING" id="246437.L9LB09"/>
<dbReference type="SMART" id="SM00298">
    <property type="entry name" value="CHROMO"/>
    <property type="match status" value="1"/>
</dbReference>
<keyword evidence="5" id="KW-1185">Reference proteome</keyword>
<dbReference type="InterPro" id="IPR023780">
    <property type="entry name" value="Chromo_domain"/>
</dbReference>
<reference evidence="5" key="1">
    <citation type="submission" date="2012-07" db="EMBL/GenBank/DDBJ databases">
        <title>Genome of the Chinese tree shrew, a rising model animal genetically related to primates.</title>
        <authorList>
            <person name="Zhang G."/>
            <person name="Fan Y."/>
            <person name="Yao Y."/>
            <person name="Huang Z."/>
        </authorList>
    </citation>
    <scope>NUCLEOTIDE SEQUENCE [LARGE SCALE GENOMIC DNA]</scope>
</reference>
<dbReference type="PROSITE" id="PS50013">
    <property type="entry name" value="CHROMO_2"/>
    <property type="match status" value="1"/>
</dbReference>
<dbReference type="GO" id="GO:0003714">
    <property type="term" value="F:transcription corepressor activity"/>
    <property type="evidence" value="ECO:0007669"/>
    <property type="project" value="TreeGrafter"/>
</dbReference>
<dbReference type="GO" id="GO:0005634">
    <property type="term" value="C:nucleus"/>
    <property type="evidence" value="ECO:0007669"/>
    <property type="project" value="UniProtKB-SubCell"/>
</dbReference>
<dbReference type="CDD" id="cd18634">
    <property type="entry name" value="CD_CDY"/>
    <property type="match status" value="1"/>
</dbReference>
<dbReference type="InterPro" id="IPR000953">
    <property type="entry name" value="Chromo/chromo_shadow_dom"/>
</dbReference>
<dbReference type="SUPFAM" id="SSF54160">
    <property type="entry name" value="Chromo domain-like"/>
    <property type="match status" value="1"/>
</dbReference>
<evidence type="ECO:0000256" key="1">
    <source>
        <dbReference type="ARBA" id="ARBA00004123"/>
    </source>
</evidence>
<dbReference type="EMBL" id="KB320428">
    <property type="protein sequence ID" value="ELW72275.1"/>
    <property type="molecule type" value="Genomic_DNA"/>
</dbReference>
<gene>
    <name evidence="4" type="ORF">TREES_T100019131</name>
</gene>
<proteinExistence type="predicted"/>
<dbReference type="Gene3D" id="2.40.50.40">
    <property type="match status" value="1"/>
</dbReference>